<evidence type="ECO:0000256" key="4">
    <source>
        <dbReference type="ARBA" id="ARBA00024346"/>
    </source>
</evidence>
<protein>
    <recommendedName>
        <fullName evidence="5">Protein-arginine rhamnosyltransferase</fullName>
    </recommendedName>
    <alternativeName>
        <fullName evidence="6">EF-P arginine rhamnosyltransferase</fullName>
    </alternativeName>
</protein>
<evidence type="ECO:0000256" key="3">
    <source>
        <dbReference type="ARBA" id="ARBA00024303"/>
    </source>
</evidence>
<evidence type="ECO:0000313" key="8">
    <source>
        <dbReference type="EMBL" id="MBL0390013.1"/>
    </source>
</evidence>
<dbReference type="Proteomes" id="UP000599109">
    <property type="component" value="Unassembled WGS sequence"/>
</dbReference>
<keyword evidence="8" id="KW-0648">Protein biosynthesis</keyword>
<keyword evidence="9" id="KW-1185">Reference proteome</keyword>
<keyword evidence="2" id="KW-0808">Transferase</keyword>
<comment type="caution">
    <text evidence="8">The sequence shown here is derived from an EMBL/GenBank/DDBJ whole genome shotgun (WGS) entry which is preliminary data.</text>
</comment>
<accession>A0A936YVS1</accession>
<dbReference type="InterPro" id="IPR016633">
    <property type="entry name" value="EarP"/>
</dbReference>
<organism evidence="8 9">
    <name type="scientific">Ramlibacter monticola</name>
    <dbReference type="NCBI Taxonomy" id="1926872"/>
    <lineage>
        <taxon>Bacteria</taxon>
        <taxon>Pseudomonadati</taxon>
        <taxon>Pseudomonadota</taxon>
        <taxon>Betaproteobacteria</taxon>
        <taxon>Burkholderiales</taxon>
        <taxon>Comamonadaceae</taxon>
        <taxon>Ramlibacter</taxon>
    </lineage>
</organism>
<dbReference type="Pfam" id="PF10093">
    <property type="entry name" value="EarP"/>
    <property type="match status" value="1"/>
</dbReference>
<evidence type="ECO:0000256" key="1">
    <source>
        <dbReference type="ARBA" id="ARBA00022676"/>
    </source>
</evidence>
<proteinExistence type="inferred from homology"/>
<dbReference type="GO" id="GO:0003746">
    <property type="term" value="F:translation elongation factor activity"/>
    <property type="evidence" value="ECO:0007669"/>
    <property type="project" value="UniProtKB-KW"/>
</dbReference>
<dbReference type="AlphaFoldDB" id="A0A936YVS1"/>
<keyword evidence="1" id="KW-0328">Glycosyltransferase</keyword>
<dbReference type="GO" id="GO:0106361">
    <property type="term" value="F:protein-arginine rhamnosyltransferase activity"/>
    <property type="evidence" value="ECO:0007669"/>
    <property type="project" value="InterPro"/>
</dbReference>
<evidence type="ECO:0000313" key="9">
    <source>
        <dbReference type="Proteomes" id="UP000599109"/>
    </source>
</evidence>
<evidence type="ECO:0000256" key="6">
    <source>
        <dbReference type="ARBA" id="ARBA00030025"/>
    </source>
</evidence>
<dbReference type="EMBL" id="JAEQNE010000001">
    <property type="protein sequence ID" value="MBL0390013.1"/>
    <property type="molecule type" value="Genomic_DNA"/>
</dbReference>
<name>A0A936YVS1_9BURK</name>
<evidence type="ECO:0000256" key="5">
    <source>
        <dbReference type="ARBA" id="ARBA00024416"/>
    </source>
</evidence>
<comment type="catalytic activity">
    <reaction evidence="7">
        <text>dTDP-beta-L-rhamnose + L-arginyl-[protein] = N(omega)-(alpha-L-rhamnosyl)-L-arginyl-[protein] + dTDP + H(+)</text>
        <dbReference type="Rhea" id="RHEA:66692"/>
        <dbReference type="Rhea" id="RHEA-COMP:10532"/>
        <dbReference type="Rhea" id="RHEA-COMP:17096"/>
        <dbReference type="ChEBI" id="CHEBI:15378"/>
        <dbReference type="ChEBI" id="CHEBI:29965"/>
        <dbReference type="ChEBI" id="CHEBI:57510"/>
        <dbReference type="ChEBI" id="CHEBI:58369"/>
        <dbReference type="ChEBI" id="CHEBI:167445"/>
    </reaction>
    <physiologicalReaction direction="left-to-right" evidence="7">
        <dbReference type="Rhea" id="RHEA:66693"/>
    </physiologicalReaction>
</comment>
<comment type="similarity">
    <text evidence="4">Belongs to the glycosyltransferase 104 family.</text>
</comment>
<dbReference type="RefSeq" id="WP_201672592.1">
    <property type="nucleotide sequence ID" value="NZ_JAEQNE010000001.1"/>
</dbReference>
<dbReference type="NCBIfam" id="TIGR03837">
    <property type="entry name" value="efp_Arg_rhamno"/>
    <property type="match status" value="1"/>
</dbReference>
<sequence length="358" mass="39287">MPFDHAPIIQGVRWDIFCKVIDNHGDAGVCWRLAAELGARGHAVRLWMDDGSMLQWMAPGGAPGVEVVAWTEPVPDLAPGEVAIEAFGCDPPPSFVARMAAMAKPPVWLNLEYLSAEPYVERSHGLPSPVMHGPGAGLAKHFFYPGFTPRTGGLLREQDLPSRRAAFDRGAWLRQRGVDPGARVLSLFCYEPPALPALLERLAAEGPPTELLVTSGRAAAAVRRWAAPAGSRLRLHFLPLLSQRDYDHLLWSCELNFVRGEDSLVRGLLAGVPAIWHIYPQPEDDAHHAKLDAFLAWLQPPPDLRDFFLTWNGVRAGPLPGLDPAGWRETARRAFDRAQALPELATALVRFATARATI</sequence>
<evidence type="ECO:0000256" key="2">
    <source>
        <dbReference type="ARBA" id="ARBA00022679"/>
    </source>
</evidence>
<gene>
    <name evidence="8" type="primary">earP</name>
    <name evidence="8" type="ORF">JJ685_02545</name>
</gene>
<keyword evidence="8" id="KW-0251">Elongation factor</keyword>
<reference evidence="8 9" key="1">
    <citation type="journal article" date="2017" name="Int. J. Syst. Evol. Microbiol.">
        <title>Ramlibacter monticola sp. nov., isolated from forest soil.</title>
        <authorList>
            <person name="Chaudhary D.K."/>
            <person name="Kim J."/>
        </authorList>
    </citation>
    <scope>NUCLEOTIDE SEQUENCE [LARGE SCALE GENOMIC DNA]</scope>
    <source>
        <strain evidence="8 9">KACC 19175</strain>
    </source>
</reference>
<comment type="function">
    <text evidence="3">Protein-arginine rhamnosyltransferase that catalyzes the transfer of a single rhamnose to elongation factor P (EF-P) on 'Lys-32', a modification required for EF-P-dependent rescue of polyproline stalled ribosomes.</text>
</comment>
<evidence type="ECO:0000256" key="7">
    <source>
        <dbReference type="ARBA" id="ARBA00048472"/>
    </source>
</evidence>